<name>A0A085U0L7_9RHOB</name>
<dbReference type="InterPro" id="IPR027396">
    <property type="entry name" value="DsrEFH-like"/>
</dbReference>
<dbReference type="EMBL" id="AQRC01000001">
    <property type="protein sequence ID" value="KFE36514.1"/>
    <property type="molecule type" value="Genomic_DNA"/>
</dbReference>
<dbReference type="Proteomes" id="UP000028607">
    <property type="component" value="Unassembled WGS sequence"/>
</dbReference>
<accession>A0A085U0L7</accession>
<keyword evidence="2" id="KW-1185">Reference proteome</keyword>
<reference evidence="1 2" key="2">
    <citation type="journal article" date="2015" name="Antonie Van Leeuwenhoek">
        <title>Thioclava indica sp. nov., isolated from surface seawater of the Indian Ocean.</title>
        <authorList>
            <person name="Liu Y."/>
            <person name="Lai Q."/>
            <person name="Du J."/>
            <person name="Xu H."/>
            <person name="Jiang L."/>
            <person name="Shao Z."/>
        </authorList>
    </citation>
    <scope>NUCLEOTIDE SEQUENCE [LARGE SCALE GENOMIC DNA]</scope>
    <source>
        <strain evidence="1 2">13D2W-2</strain>
    </source>
</reference>
<dbReference type="GO" id="GO:0005829">
    <property type="term" value="C:cytosol"/>
    <property type="evidence" value="ECO:0007669"/>
    <property type="project" value="TreeGrafter"/>
</dbReference>
<protein>
    <submittedName>
        <fullName evidence="1">DsrE family protein</fullName>
    </submittedName>
</protein>
<dbReference type="Gene3D" id="3.40.1260.10">
    <property type="entry name" value="DsrEFH-like"/>
    <property type="match status" value="1"/>
</dbReference>
<dbReference type="eggNOG" id="COG1553">
    <property type="taxonomic scope" value="Bacteria"/>
</dbReference>
<evidence type="ECO:0000313" key="1">
    <source>
        <dbReference type="EMBL" id="KFE36514.1"/>
    </source>
</evidence>
<dbReference type="OrthoDB" id="9812053at2"/>
<gene>
    <name evidence="1" type="ORF">DW2_00110</name>
</gene>
<dbReference type="RefSeq" id="WP_038142374.1">
    <property type="nucleotide sequence ID" value="NZ_AQRC01000001.1"/>
</dbReference>
<proteinExistence type="predicted"/>
<dbReference type="AlphaFoldDB" id="A0A085U0L7"/>
<organism evidence="1 2">
    <name type="scientific">Thioclava atlantica</name>
    <dbReference type="NCBI Taxonomy" id="1317124"/>
    <lineage>
        <taxon>Bacteria</taxon>
        <taxon>Pseudomonadati</taxon>
        <taxon>Pseudomonadota</taxon>
        <taxon>Alphaproteobacteria</taxon>
        <taxon>Rhodobacterales</taxon>
        <taxon>Paracoccaceae</taxon>
        <taxon>Thioclava</taxon>
    </lineage>
</organism>
<reference evidence="2" key="1">
    <citation type="submission" date="2013-04" db="EMBL/GenBank/DDBJ databases">
        <title>Thioclava sp. 13D2W-2 Genome Sequencing.</title>
        <authorList>
            <person name="Lai Q."/>
            <person name="Li G."/>
            <person name="Shao Z."/>
        </authorList>
    </citation>
    <scope>NUCLEOTIDE SEQUENCE [LARGE SCALE GENOMIC DNA]</scope>
    <source>
        <strain evidence="2">13D2W-2</strain>
    </source>
</reference>
<dbReference type="PANTHER" id="PTHR34874:SF1">
    <property type="entry name" value="PROTEIN YCHN"/>
    <property type="match status" value="1"/>
</dbReference>
<evidence type="ECO:0000313" key="2">
    <source>
        <dbReference type="Proteomes" id="UP000028607"/>
    </source>
</evidence>
<dbReference type="SUPFAM" id="SSF75169">
    <property type="entry name" value="DsrEFH-like"/>
    <property type="match status" value="1"/>
</dbReference>
<sequence length="117" mass="12867">MKHLILLNDPPYGTERSFNGLRMAHALAKNDPEAEITVFLMADAVLCAKAGQKTPDGYYNLERMLRRVLSAKGRVLMCGTCMDARGLAERDMMDGATRSTMDELAQGTLAADKVLVF</sequence>
<dbReference type="InterPro" id="IPR003787">
    <property type="entry name" value="Sulphur_relay_DsrE/F-like"/>
</dbReference>
<dbReference type="PATRIC" id="fig|1317124.6.peg.18"/>
<dbReference type="Pfam" id="PF02635">
    <property type="entry name" value="DsrE"/>
    <property type="match status" value="1"/>
</dbReference>
<comment type="caution">
    <text evidence="1">The sequence shown here is derived from an EMBL/GenBank/DDBJ whole genome shotgun (WGS) entry which is preliminary data.</text>
</comment>
<dbReference type="PANTHER" id="PTHR34874">
    <property type="entry name" value="PROTEIN YCHN"/>
    <property type="match status" value="1"/>
</dbReference>
<dbReference type="STRING" id="1317124.DW2_00110"/>